<dbReference type="Proteomes" id="UP000383971">
    <property type="component" value="Unassembled WGS sequence"/>
</dbReference>
<name>A0A5E4YVM3_9BURK</name>
<organism evidence="1 2">
    <name type="scientific">Pandoraea communis</name>
    <dbReference type="NCBI Taxonomy" id="2508297"/>
    <lineage>
        <taxon>Bacteria</taxon>
        <taxon>Pseudomonadati</taxon>
        <taxon>Pseudomonadota</taxon>
        <taxon>Betaproteobacteria</taxon>
        <taxon>Burkholderiales</taxon>
        <taxon>Burkholderiaceae</taxon>
        <taxon>Pandoraea</taxon>
    </lineage>
</organism>
<gene>
    <name evidence="1" type="ORF">PCO31111_04818</name>
</gene>
<evidence type="ECO:0000313" key="1">
    <source>
        <dbReference type="EMBL" id="VVE52437.1"/>
    </source>
</evidence>
<protein>
    <submittedName>
        <fullName evidence="1">Uncharacterized protein</fullName>
    </submittedName>
</protein>
<accession>A0A5E4YVM3</accession>
<proteinExistence type="predicted"/>
<reference evidence="1 2" key="1">
    <citation type="submission" date="2019-08" db="EMBL/GenBank/DDBJ databases">
        <authorList>
            <person name="Peeters C."/>
        </authorList>
    </citation>
    <scope>NUCLEOTIDE SEQUENCE [LARGE SCALE GENOMIC DNA]</scope>
    <source>
        <strain evidence="1 2">LMG 31111</strain>
    </source>
</reference>
<evidence type="ECO:0000313" key="2">
    <source>
        <dbReference type="Proteomes" id="UP000383971"/>
    </source>
</evidence>
<dbReference type="EMBL" id="CABPSE010000025">
    <property type="protein sequence ID" value="VVE52437.1"/>
    <property type="molecule type" value="Genomic_DNA"/>
</dbReference>
<dbReference type="AlphaFoldDB" id="A0A5E4YVM3"/>
<sequence>MYSWGVDVSCEKPTSWLAGLGSSGSPPVQVGVEGMTYTLCFIDEETPSCQDKMAFAVSEEIA</sequence>
<keyword evidence="2" id="KW-1185">Reference proteome</keyword>